<name>A0A7M5XI89_9CNID</name>
<evidence type="ECO:0000256" key="7">
    <source>
        <dbReference type="PROSITE-ProRule" id="PRU00607"/>
    </source>
</evidence>
<dbReference type="GO" id="GO:0005576">
    <property type="term" value="C:extracellular region"/>
    <property type="evidence" value="ECO:0007669"/>
    <property type="project" value="UniProtKB-SubCell"/>
</dbReference>
<dbReference type="InterPro" id="IPR029062">
    <property type="entry name" value="Class_I_gatase-like"/>
</dbReference>
<evidence type="ECO:0000313" key="9">
    <source>
        <dbReference type="EnsemblMetazoa" id="CLYHEMP023996.1"/>
    </source>
</evidence>
<evidence type="ECO:0000313" key="10">
    <source>
        <dbReference type="Proteomes" id="UP000594262"/>
    </source>
</evidence>
<feature type="active site" description="Nucleophile" evidence="6 7">
    <location>
        <position position="124"/>
    </location>
</feature>
<dbReference type="EnsemblMetazoa" id="CLYHEMT023996.1">
    <property type="protein sequence ID" value="CLYHEMP023996.1"/>
    <property type="gene ID" value="CLYHEMG023996"/>
</dbReference>
<dbReference type="Pfam" id="PF07722">
    <property type="entry name" value="Peptidase_C26"/>
    <property type="match status" value="1"/>
</dbReference>
<keyword evidence="5 7" id="KW-0378">Hydrolase</keyword>
<feature type="active site" evidence="7">
    <location>
        <position position="238"/>
    </location>
</feature>
<dbReference type="EC" id="3.4.19.9" evidence="7"/>
<keyword evidence="10" id="KW-1185">Reference proteome</keyword>
<organism evidence="9 10">
    <name type="scientific">Clytia hemisphaerica</name>
    <dbReference type="NCBI Taxonomy" id="252671"/>
    <lineage>
        <taxon>Eukaryota</taxon>
        <taxon>Metazoa</taxon>
        <taxon>Cnidaria</taxon>
        <taxon>Hydrozoa</taxon>
        <taxon>Hydroidolina</taxon>
        <taxon>Leptothecata</taxon>
        <taxon>Obeliida</taxon>
        <taxon>Clytiidae</taxon>
        <taxon>Clytia</taxon>
    </lineage>
</organism>
<proteinExistence type="inferred from homology"/>
<evidence type="ECO:0000256" key="5">
    <source>
        <dbReference type="ARBA" id="ARBA00022801"/>
    </source>
</evidence>
<protein>
    <recommendedName>
        <fullName evidence="7">folate gamma-glutamyl hydrolase</fullName>
        <ecNumber evidence="7">3.4.19.9</ecNumber>
    </recommendedName>
</protein>
<dbReference type="AlphaFoldDB" id="A0A7M5XI89"/>
<comment type="similarity">
    <text evidence="2">Belongs to the peptidase C26 family.</text>
</comment>
<dbReference type="PANTHER" id="PTHR11315:SF0">
    <property type="entry name" value="FOLATE GAMMA-GLUTAMYL HYDROLASE"/>
    <property type="match status" value="1"/>
</dbReference>
<dbReference type="GO" id="GO:0005773">
    <property type="term" value="C:vacuole"/>
    <property type="evidence" value="ECO:0007669"/>
    <property type="project" value="TreeGrafter"/>
</dbReference>
<evidence type="ECO:0000256" key="6">
    <source>
        <dbReference type="PIRSR" id="PIRSR615527-1"/>
    </source>
</evidence>
<dbReference type="Proteomes" id="UP000594262">
    <property type="component" value="Unplaced"/>
</dbReference>
<evidence type="ECO:0000256" key="8">
    <source>
        <dbReference type="SAM" id="MobiDB-lite"/>
    </source>
</evidence>
<dbReference type="InterPro" id="IPR011697">
    <property type="entry name" value="Peptidase_C26"/>
</dbReference>
<dbReference type="PROSITE" id="PS51275">
    <property type="entry name" value="PEPTIDASE_C26_GGH"/>
    <property type="match status" value="1"/>
</dbReference>
<keyword evidence="4" id="KW-0732">Signal</keyword>
<evidence type="ECO:0000256" key="1">
    <source>
        <dbReference type="ARBA" id="ARBA00004239"/>
    </source>
</evidence>
<dbReference type="InterPro" id="IPR015527">
    <property type="entry name" value="Pept_C26_g-glut_hydrolase"/>
</dbReference>
<feature type="region of interest" description="Disordered" evidence="8">
    <location>
        <begin position="1"/>
        <end position="21"/>
    </location>
</feature>
<comment type="subcellular location">
    <subcellularLocation>
        <location evidence="1">Secreted</location>
        <location evidence="1">Extracellular space</location>
    </subcellularLocation>
</comment>
<dbReference type="SUPFAM" id="SSF52317">
    <property type="entry name" value="Class I glutamine amidotransferase-like"/>
    <property type="match status" value="1"/>
</dbReference>
<comment type="catalytic activity">
    <reaction evidence="7">
        <text>(6S)-5,6,7,8-tetrahydrofolyl-(gamma-L-Glu)(n) + (n-1) H2O = (6S)-5,6,7,8-tetrahydrofolate + (n-1) L-glutamate</text>
        <dbReference type="Rhea" id="RHEA:56784"/>
        <dbReference type="Rhea" id="RHEA-COMP:14738"/>
        <dbReference type="ChEBI" id="CHEBI:15377"/>
        <dbReference type="ChEBI" id="CHEBI:29985"/>
        <dbReference type="ChEBI" id="CHEBI:57453"/>
        <dbReference type="ChEBI" id="CHEBI:141005"/>
        <dbReference type="EC" id="3.4.19.9"/>
    </reaction>
</comment>
<dbReference type="FunFam" id="3.40.50.880:FF:000024">
    <property type="entry name" value="Folate gamma-glutamyl hydrolase"/>
    <property type="match status" value="1"/>
</dbReference>
<dbReference type="GeneID" id="136812533"/>
<keyword evidence="3" id="KW-0964">Secreted</keyword>
<dbReference type="Gene3D" id="3.40.50.880">
    <property type="match status" value="1"/>
</dbReference>
<dbReference type="OrthoDB" id="64220at2759"/>
<reference evidence="9" key="1">
    <citation type="submission" date="2021-01" db="UniProtKB">
        <authorList>
            <consortium name="EnsemblMetazoa"/>
        </authorList>
    </citation>
    <scope>IDENTIFICATION</scope>
</reference>
<dbReference type="PROSITE" id="PS51273">
    <property type="entry name" value="GATASE_TYPE_1"/>
    <property type="match status" value="1"/>
</dbReference>
<dbReference type="GO" id="GO:0034722">
    <property type="term" value="F:gamma-glutamyl-peptidase activity"/>
    <property type="evidence" value="ECO:0007669"/>
    <property type="project" value="UniProtKB-UniRule"/>
</dbReference>
<dbReference type="PANTHER" id="PTHR11315">
    <property type="entry name" value="PROTEASE FAMILY C26 GAMMA-GLUTAMYL HYDROLASE"/>
    <property type="match status" value="1"/>
</dbReference>
<dbReference type="RefSeq" id="XP_066925164.1">
    <property type="nucleotide sequence ID" value="XM_067069063.1"/>
</dbReference>
<feature type="active site" description="Proton donor" evidence="6">
    <location>
        <position position="238"/>
    </location>
</feature>
<evidence type="ECO:0000256" key="3">
    <source>
        <dbReference type="ARBA" id="ARBA00022525"/>
    </source>
</evidence>
<sequence length="318" mass="36411">MSKTKPTHNQRENYENDLDSTNDRPVIAILAQPDRTEGSKRSYIAASYVKFVEASGAQVAPVPVGTSDEHVDQIFDSVNGVLFPGGSMGWDEESPGYYRHAIRFWNNAKMANDRGDHFPILGICLGLETMCVIQAGKNPKILSNEYETKDVALPLDFRKDLKESRMFRDCPEDILTALVMEEITYNSHTFGVSIEDYEEHAYLNEFFDLLSTNTDSNGRTFLSTVEARNYPFYGVQWHPEKSVFEFQNKEKRNIPHTTKAVRAAQHVANFFVGQAKKSKHRFLSEQKLQELLIYNHQTEYTGKTDGKLKNFEQCYFFG</sequence>
<evidence type="ECO:0000256" key="2">
    <source>
        <dbReference type="ARBA" id="ARBA00011083"/>
    </source>
</evidence>
<dbReference type="GO" id="GO:0046900">
    <property type="term" value="P:tetrahydrofolylpolyglutamate metabolic process"/>
    <property type="evidence" value="ECO:0007669"/>
    <property type="project" value="TreeGrafter"/>
</dbReference>
<evidence type="ECO:0000256" key="4">
    <source>
        <dbReference type="ARBA" id="ARBA00022729"/>
    </source>
</evidence>
<accession>A0A7M5XI89</accession>